<dbReference type="GO" id="GO:0006281">
    <property type="term" value="P:DNA repair"/>
    <property type="evidence" value="ECO:0007669"/>
    <property type="project" value="TreeGrafter"/>
</dbReference>
<dbReference type="EMBL" id="CP063849">
    <property type="protein sequence ID" value="QOY90012.1"/>
    <property type="molecule type" value="Genomic_DNA"/>
</dbReference>
<dbReference type="Pfam" id="PF13419">
    <property type="entry name" value="HAD_2"/>
    <property type="match status" value="1"/>
</dbReference>
<dbReference type="Proteomes" id="UP000593892">
    <property type="component" value="Chromosome"/>
</dbReference>
<comment type="similarity">
    <text evidence="3">Belongs to the HAD-like hydrolase superfamily. CbbY/CbbZ/Gph/YieH family.</text>
</comment>
<sequence>MIPPYRVYLFDVDGTLLDSASDICGAVREALGAEGVFDLDEAYLRSFVGFHLFDLFEEVLPNNTRQQNEALLARYRKIYLNRKHRTTRIYDGVPEMLTALGGLKSTATTKSSDTARAILTQFGLVSHFNHVQGTDGFPSKPEPNVITKSLELFGVRPEECLMIGDAAPDMEAGRRAGVKTCGVAWGYGDHDAMRSHAPDYWVSHPKELVS</sequence>
<evidence type="ECO:0000256" key="4">
    <source>
        <dbReference type="ARBA" id="ARBA00013078"/>
    </source>
</evidence>
<organism evidence="5 6">
    <name type="scientific">Paludibaculum fermentans</name>
    <dbReference type="NCBI Taxonomy" id="1473598"/>
    <lineage>
        <taxon>Bacteria</taxon>
        <taxon>Pseudomonadati</taxon>
        <taxon>Acidobacteriota</taxon>
        <taxon>Terriglobia</taxon>
        <taxon>Bryobacterales</taxon>
        <taxon>Bryobacteraceae</taxon>
        <taxon>Paludibaculum</taxon>
    </lineage>
</organism>
<dbReference type="EC" id="3.1.3.18" evidence="4"/>
<evidence type="ECO:0000313" key="6">
    <source>
        <dbReference type="Proteomes" id="UP000593892"/>
    </source>
</evidence>
<dbReference type="AlphaFoldDB" id="A0A7S7NUH0"/>
<dbReference type="SUPFAM" id="SSF56784">
    <property type="entry name" value="HAD-like"/>
    <property type="match status" value="1"/>
</dbReference>
<dbReference type="NCBIfam" id="TIGR01509">
    <property type="entry name" value="HAD-SF-IA-v3"/>
    <property type="match status" value="1"/>
</dbReference>
<keyword evidence="6" id="KW-1185">Reference proteome</keyword>
<dbReference type="KEGG" id="pfer:IRI77_08675"/>
<dbReference type="InterPro" id="IPR023214">
    <property type="entry name" value="HAD_sf"/>
</dbReference>
<dbReference type="PANTHER" id="PTHR43434:SF1">
    <property type="entry name" value="PHOSPHOGLYCOLATE PHOSPHATASE"/>
    <property type="match status" value="1"/>
</dbReference>
<protein>
    <recommendedName>
        <fullName evidence="4">phosphoglycolate phosphatase</fullName>
        <ecNumber evidence="4">3.1.3.18</ecNumber>
    </recommendedName>
</protein>
<dbReference type="InterPro" id="IPR050155">
    <property type="entry name" value="HAD-like_hydrolase_sf"/>
</dbReference>
<name>A0A7S7NUH0_PALFE</name>
<dbReference type="SFLD" id="SFLDG01129">
    <property type="entry name" value="C1.5:_HAD__Beta-PGM__Phosphata"/>
    <property type="match status" value="1"/>
</dbReference>
<dbReference type="InterPro" id="IPR023198">
    <property type="entry name" value="PGP-like_dom2"/>
</dbReference>
<evidence type="ECO:0000313" key="5">
    <source>
        <dbReference type="EMBL" id="QOY90012.1"/>
    </source>
</evidence>
<dbReference type="Gene3D" id="1.10.150.240">
    <property type="entry name" value="Putative phosphatase, domain 2"/>
    <property type="match status" value="1"/>
</dbReference>
<proteinExistence type="inferred from homology"/>
<dbReference type="InterPro" id="IPR041492">
    <property type="entry name" value="HAD_2"/>
</dbReference>
<dbReference type="InterPro" id="IPR036412">
    <property type="entry name" value="HAD-like_sf"/>
</dbReference>
<dbReference type="RefSeq" id="WP_194451675.1">
    <property type="nucleotide sequence ID" value="NZ_CP063849.1"/>
</dbReference>
<dbReference type="GO" id="GO:0005829">
    <property type="term" value="C:cytosol"/>
    <property type="evidence" value="ECO:0007669"/>
    <property type="project" value="TreeGrafter"/>
</dbReference>
<comment type="catalytic activity">
    <reaction evidence="1">
        <text>2-phosphoglycolate + H2O = glycolate + phosphate</text>
        <dbReference type="Rhea" id="RHEA:14369"/>
        <dbReference type="ChEBI" id="CHEBI:15377"/>
        <dbReference type="ChEBI" id="CHEBI:29805"/>
        <dbReference type="ChEBI" id="CHEBI:43474"/>
        <dbReference type="ChEBI" id="CHEBI:58033"/>
        <dbReference type="EC" id="3.1.3.18"/>
    </reaction>
</comment>
<dbReference type="GO" id="GO:0008967">
    <property type="term" value="F:phosphoglycolate phosphatase activity"/>
    <property type="evidence" value="ECO:0007669"/>
    <property type="project" value="UniProtKB-EC"/>
</dbReference>
<evidence type="ECO:0000256" key="3">
    <source>
        <dbReference type="ARBA" id="ARBA00006171"/>
    </source>
</evidence>
<reference evidence="5 6" key="1">
    <citation type="submission" date="2020-10" db="EMBL/GenBank/DDBJ databases">
        <title>Complete genome sequence of Paludibaculum fermentans P105T, a facultatively anaerobic acidobacterium capable of dissimilatory Fe(III) reduction.</title>
        <authorList>
            <person name="Dedysh S.N."/>
            <person name="Beletsky A.V."/>
            <person name="Kulichevskaya I.S."/>
            <person name="Mardanov A.V."/>
            <person name="Ravin N.V."/>
        </authorList>
    </citation>
    <scope>NUCLEOTIDE SEQUENCE [LARGE SCALE GENOMIC DNA]</scope>
    <source>
        <strain evidence="5 6">P105</strain>
    </source>
</reference>
<keyword evidence="5" id="KW-0378">Hydrolase</keyword>
<dbReference type="InterPro" id="IPR006439">
    <property type="entry name" value="HAD-SF_hydro_IA"/>
</dbReference>
<evidence type="ECO:0000256" key="1">
    <source>
        <dbReference type="ARBA" id="ARBA00000830"/>
    </source>
</evidence>
<dbReference type="SFLD" id="SFLDS00003">
    <property type="entry name" value="Haloacid_Dehalogenase"/>
    <property type="match status" value="1"/>
</dbReference>
<dbReference type="PANTHER" id="PTHR43434">
    <property type="entry name" value="PHOSPHOGLYCOLATE PHOSPHATASE"/>
    <property type="match status" value="1"/>
</dbReference>
<dbReference type="NCBIfam" id="TIGR01549">
    <property type="entry name" value="HAD-SF-IA-v1"/>
    <property type="match status" value="1"/>
</dbReference>
<comment type="pathway">
    <text evidence="2">Organic acid metabolism; glycolate biosynthesis; glycolate from 2-phosphoglycolate: step 1/1.</text>
</comment>
<dbReference type="Gene3D" id="3.40.50.1000">
    <property type="entry name" value="HAD superfamily/HAD-like"/>
    <property type="match status" value="1"/>
</dbReference>
<accession>A0A7S7NUH0</accession>
<dbReference type="SFLD" id="SFLDG01135">
    <property type="entry name" value="C1.5.6:_HAD__Beta-PGM__Phospha"/>
    <property type="match status" value="1"/>
</dbReference>
<gene>
    <name evidence="5" type="ORF">IRI77_08675</name>
</gene>
<evidence type="ECO:0000256" key="2">
    <source>
        <dbReference type="ARBA" id="ARBA00004818"/>
    </source>
</evidence>